<accession>A0AAN4ZL98</accession>
<feature type="non-terminal residue" evidence="1">
    <location>
        <position position="1"/>
    </location>
</feature>
<protein>
    <submittedName>
        <fullName evidence="1">Uncharacterized protein</fullName>
    </submittedName>
</protein>
<proteinExistence type="predicted"/>
<dbReference type="EMBL" id="BTRK01000003">
    <property type="protein sequence ID" value="GMR41414.1"/>
    <property type="molecule type" value="Genomic_DNA"/>
</dbReference>
<gene>
    <name evidence="1" type="ORF">PMAYCL1PPCAC_11609</name>
</gene>
<reference evidence="2" key="1">
    <citation type="submission" date="2022-10" db="EMBL/GenBank/DDBJ databases">
        <title>Genome assembly of Pristionchus species.</title>
        <authorList>
            <person name="Yoshida K."/>
            <person name="Sommer R.J."/>
        </authorList>
    </citation>
    <scope>NUCLEOTIDE SEQUENCE [LARGE SCALE GENOMIC DNA]</scope>
    <source>
        <strain evidence="2">RS5460</strain>
    </source>
</reference>
<keyword evidence="2" id="KW-1185">Reference proteome</keyword>
<evidence type="ECO:0000313" key="1">
    <source>
        <dbReference type="EMBL" id="GMR41414.1"/>
    </source>
</evidence>
<name>A0AAN4ZL98_9BILA</name>
<evidence type="ECO:0000313" key="2">
    <source>
        <dbReference type="Proteomes" id="UP001328107"/>
    </source>
</evidence>
<sequence>FDYKLVDENGSQTPQLISGNSRFKISMPKETPFDEFLMLYALVSDGTYSSSFPMRKTACGYYTSPILFSTFSYDDEVTVEFYYYADTVLAFNTRHSQGSPIISGHEPPVDCDSTGVISENTDYCYFPNKMSYPAPNVYIASCTP</sequence>
<comment type="caution">
    <text evidence="1">The sequence shown here is derived from an EMBL/GenBank/DDBJ whole genome shotgun (WGS) entry which is preliminary data.</text>
</comment>
<organism evidence="1 2">
    <name type="scientific">Pristionchus mayeri</name>
    <dbReference type="NCBI Taxonomy" id="1317129"/>
    <lineage>
        <taxon>Eukaryota</taxon>
        <taxon>Metazoa</taxon>
        <taxon>Ecdysozoa</taxon>
        <taxon>Nematoda</taxon>
        <taxon>Chromadorea</taxon>
        <taxon>Rhabditida</taxon>
        <taxon>Rhabditina</taxon>
        <taxon>Diplogasteromorpha</taxon>
        <taxon>Diplogasteroidea</taxon>
        <taxon>Neodiplogasteridae</taxon>
        <taxon>Pristionchus</taxon>
    </lineage>
</organism>
<dbReference type="Proteomes" id="UP001328107">
    <property type="component" value="Unassembled WGS sequence"/>
</dbReference>
<dbReference type="AlphaFoldDB" id="A0AAN4ZL98"/>
<feature type="non-terminal residue" evidence="1">
    <location>
        <position position="144"/>
    </location>
</feature>